<dbReference type="InParanoid" id="A0A2G5ER29"/>
<reference evidence="1 2" key="1">
    <citation type="submission" date="2017-09" db="EMBL/GenBank/DDBJ databases">
        <title>WGS assembly of Aquilegia coerulea Goldsmith.</title>
        <authorList>
            <person name="Hodges S."/>
            <person name="Kramer E."/>
            <person name="Nordborg M."/>
            <person name="Tomkins J."/>
            <person name="Borevitz J."/>
            <person name="Derieg N."/>
            <person name="Yan J."/>
            <person name="Mihaltcheva S."/>
            <person name="Hayes R.D."/>
            <person name="Rokhsar D."/>
        </authorList>
    </citation>
    <scope>NUCLEOTIDE SEQUENCE [LARGE SCALE GENOMIC DNA]</scope>
    <source>
        <strain evidence="2">cv. Goldsmith</strain>
    </source>
</reference>
<dbReference type="EMBL" id="KZ305022">
    <property type="protein sequence ID" value="PIA58189.1"/>
    <property type="molecule type" value="Genomic_DNA"/>
</dbReference>
<dbReference type="AlphaFoldDB" id="A0A2G5ER29"/>
<organism evidence="1 2">
    <name type="scientific">Aquilegia coerulea</name>
    <name type="common">Rocky mountain columbine</name>
    <dbReference type="NCBI Taxonomy" id="218851"/>
    <lineage>
        <taxon>Eukaryota</taxon>
        <taxon>Viridiplantae</taxon>
        <taxon>Streptophyta</taxon>
        <taxon>Embryophyta</taxon>
        <taxon>Tracheophyta</taxon>
        <taxon>Spermatophyta</taxon>
        <taxon>Magnoliopsida</taxon>
        <taxon>Ranunculales</taxon>
        <taxon>Ranunculaceae</taxon>
        <taxon>Thalictroideae</taxon>
        <taxon>Aquilegia</taxon>
    </lineage>
</organism>
<evidence type="ECO:0000313" key="2">
    <source>
        <dbReference type="Proteomes" id="UP000230069"/>
    </source>
</evidence>
<keyword evidence="2" id="KW-1185">Reference proteome</keyword>
<protein>
    <submittedName>
        <fullName evidence="1">Uncharacterized protein</fullName>
    </submittedName>
</protein>
<accession>A0A2G5ER29</accession>
<gene>
    <name evidence="1" type="ORF">AQUCO_00500252v1</name>
</gene>
<name>A0A2G5ER29_AQUCA</name>
<evidence type="ECO:0000313" key="1">
    <source>
        <dbReference type="EMBL" id="PIA58189.1"/>
    </source>
</evidence>
<sequence length="66" mass="7773">MNGFLLWSFTHMTNGHLKRIENEHLLYSLHDMEPSIKILDLKYIVLQPILTLLRYLLTSATINNFS</sequence>
<proteinExistence type="predicted"/>
<dbReference type="Proteomes" id="UP000230069">
    <property type="component" value="Unassembled WGS sequence"/>
</dbReference>